<keyword evidence="1" id="KW-0812">Transmembrane</keyword>
<reference evidence="2" key="1">
    <citation type="submission" date="2018-05" db="EMBL/GenBank/DDBJ databases">
        <title>Draft genome of Mucuna pruriens seed.</title>
        <authorList>
            <person name="Nnadi N.E."/>
            <person name="Vos R."/>
            <person name="Hasami M.H."/>
            <person name="Devisetty U.K."/>
            <person name="Aguiy J.C."/>
        </authorList>
    </citation>
    <scope>NUCLEOTIDE SEQUENCE [LARGE SCALE GENOMIC DNA]</scope>
    <source>
        <strain evidence="2">JCA_2017</strain>
    </source>
</reference>
<proteinExistence type="predicted"/>
<dbReference type="EMBL" id="QJKJ01001421">
    <property type="protein sequence ID" value="RDY07662.1"/>
    <property type="molecule type" value="Genomic_DNA"/>
</dbReference>
<dbReference type="STRING" id="157652.A0A371HY03"/>
<evidence type="ECO:0000313" key="2">
    <source>
        <dbReference type="EMBL" id="RDY07662.1"/>
    </source>
</evidence>
<evidence type="ECO:0000256" key="1">
    <source>
        <dbReference type="SAM" id="Phobius"/>
    </source>
</evidence>
<sequence length="200" mass="22529">MSKRITLRQDVSSNRLATRVGEVVGTAAAECVAVCCCFPCGLVNFFLLAIYKVPTGLCRRMLRKRRHRKMIKEGLLKPTRRHCSCGCCEDVHGFRIYPMCANDAFDVKRLHSKEPDNDDDTRALEKEMWDQFYGTGFWRSSSNREPNNTTPEPAYVVIKGHHRIHGTLESVVQGAGASDLNIHQLGGPGVLNVHVFRQVE</sequence>
<organism evidence="2 3">
    <name type="scientific">Mucuna pruriens</name>
    <name type="common">Velvet bean</name>
    <name type="synonym">Dolichos pruriens</name>
    <dbReference type="NCBI Taxonomy" id="157652"/>
    <lineage>
        <taxon>Eukaryota</taxon>
        <taxon>Viridiplantae</taxon>
        <taxon>Streptophyta</taxon>
        <taxon>Embryophyta</taxon>
        <taxon>Tracheophyta</taxon>
        <taxon>Spermatophyta</taxon>
        <taxon>Magnoliopsida</taxon>
        <taxon>eudicotyledons</taxon>
        <taxon>Gunneridae</taxon>
        <taxon>Pentapetalae</taxon>
        <taxon>rosids</taxon>
        <taxon>fabids</taxon>
        <taxon>Fabales</taxon>
        <taxon>Fabaceae</taxon>
        <taxon>Papilionoideae</taxon>
        <taxon>50 kb inversion clade</taxon>
        <taxon>NPAAA clade</taxon>
        <taxon>indigoferoid/millettioid clade</taxon>
        <taxon>Phaseoleae</taxon>
        <taxon>Mucuna</taxon>
    </lineage>
</organism>
<keyword evidence="3" id="KW-1185">Reference proteome</keyword>
<keyword evidence="1" id="KW-0472">Membrane</keyword>
<dbReference type="OrthoDB" id="695262at2759"/>
<dbReference type="AlphaFoldDB" id="A0A371HY03"/>
<feature type="non-terminal residue" evidence="2">
    <location>
        <position position="1"/>
    </location>
</feature>
<dbReference type="PANTHER" id="PTHR33264:SF64">
    <property type="entry name" value="TRANSMEMBRANE PROTEIN"/>
    <property type="match status" value="1"/>
</dbReference>
<evidence type="ECO:0000313" key="3">
    <source>
        <dbReference type="Proteomes" id="UP000257109"/>
    </source>
</evidence>
<gene>
    <name evidence="2" type="ORF">CR513_08197</name>
</gene>
<feature type="transmembrane region" description="Helical" evidence="1">
    <location>
        <begin position="27"/>
        <end position="51"/>
    </location>
</feature>
<keyword evidence="1" id="KW-1133">Transmembrane helix</keyword>
<comment type="caution">
    <text evidence="2">The sequence shown here is derived from an EMBL/GenBank/DDBJ whole genome shotgun (WGS) entry which is preliminary data.</text>
</comment>
<dbReference type="Proteomes" id="UP000257109">
    <property type="component" value="Unassembled WGS sequence"/>
</dbReference>
<accession>A0A371HY03</accession>
<protein>
    <submittedName>
        <fullName evidence="2">Uncharacterized protein</fullName>
    </submittedName>
</protein>
<name>A0A371HY03_MUCPR</name>
<dbReference type="PANTHER" id="PTHR33264">
    <property type="entry name" value="EXPRESSED PROTEIN"/>
    <property type="match status" value="1"/>
</dbReference>